<protein>
    <recommendedName>
        <fullName evidence="2">DUF6534 domain-containing protein</fullName>
    </recommendedName>
</protein>
<evidence type="ECO:0000256" key="1">
    <source>
        <dbReference type="SAM" id="Phobius"/>
    </source>
</evidence>
<dbReference type="Proteomes" id="UP000772434">
    <property type="component" value="Unassembled WGS sequence"/>
</dbReference>
<dbReference type="PANTHER" id="PTHR40465:SF1">
    <property type="entry name" value="DUF6534 DOMAIN-CONTAINING PROTEIN"/>
    <property type="match status" value="1"/>
</dbReference>
<evidence type="ECO:0000259" key="2">
    <source>
        <dbReference type="Pfam" id="PF20152"/>
    </source>
</evidence>
<feature type="transmembrane region" description="Helical" evidence="1">
    <location>
        <begin position="232"/>
        <end position="251"/>
    </location>
</feature>
<feature type="transmembrane region" description="Helical" evidence="1">
    <location>
        <begin position="66"/>
        <end position="88"/>
    </location>
</feature>
<dbReference type="Pfam" id="PF20152">
    <property type="entry name" value="DUF6534"/>
    <property type="match status" value="1"/>
</dbReference>
<keyword evidence="4" id="KW-1185">Reference proteome</keyword>
<dbReference type="EMBL" id="JADNRY010000015">
    <property type="protein sequence ID" value="KAF9074013.1"/>
    <property type="molecule type" value="Genomic_DNA"/>
</dbReference>
<accession>A0A9P5UDA1</accession>
<keyword evidence="1" id="KW-0812">Transmembrane</keyword>
<proteinExistence type="predicted"/>
<dbReference type="AlphaFoldDB" id="A0A9P5UDA1"/>
<feature type="transmembrane region" description="Helical" evidence="1">
    <location>
        <begin position="204"/>
        <end position="226"/>
    </location>
</feature>
<feature type="transmembrane region" description="Helical" evidence="1">
    <location>
        <begin position="100"/>
        <end position="119"/>
    </location>
</feature>
<evidence type="ECO:0000313" key="4">
    <source>
        <dbReference type="Proteomes" id="UP000772434"/>
    </source>
</evidence>
<reference evidence="3" key="1">
    <citation type="submission" date="2020-11" db="EMBL/GenBank/DDBJ databases">
        <authorList>
            <consortium name="DOE Joint Genome Institute"/>
            <person name="Ahrendt S."/>
            <person name="Riley R."/>
            <person name="Andreopoulos W."/>
            <person name="Labutti K."/>
            <person name="Pangilinan J."/>
            <person name="Ruiz-Duenas F.J."/>
            <person name="Barrasa J.M."/>
            <person name="Sanchez-Garcia M."/>
            <person name="Camarero S."/>
            <person name="Miyauchi S."/>
            <person name="Serrano A."/>
            <person name="Linde D."/>
            <person name="Babiker R."/>
            <person name="Drula E."/>
            <person name="Ayuso-Fernandez I."/>
            <person name="Pacheco R."/>
            <person name="Padilla G."/>
            <person name="Ferreira P."/>
            <person name="Barriuso J."/>
            <person name="Kellner H."/>
            <person name="Castanera R."/>
            <person name="Alfaro M."/>
            <person name="Ramirez L."/>
            <person name="Pisabarro A.G."/>
            <person name="Kuo A."/>
            <person name="Tritt A."/>
            <person name="Lipzen A."/>
            <person name="He G."/>
            <person name="Yan M."/>
            <person name="Ng V."/>
            <person name="Cullen D."/>
            <person name="Martin F."/>
            <person name="Rosso M.-N."/>
            <person name="Henrissat B."/>
            <person name="Hibbett D."/>
            <person name="Martinez A.T."/>
            <person name="Grigoriev I.V."/>
        </authorList>
    </citation>
    <scope>NUCLEOTIDE SEQUENCE</scope>
    <source>
        <strain evidence="3">AH 40177</strain>
    </source>
</reference>
<comment type="caution">
    <text evidence="3">The sequence shown here is derived from an EMBL/GenBank/DDBJ whole genome shotgun (WGS) entry which is preliminary data.</text>
</comment>
<feature type="transmembrane region" description="Helical" evidence="1">
    <location>
        <begin position="131"/>
        <end position="152"/>
    </location>
</feature>
<evidence type="ECO:0000313" key="3">
    <source>
        <dbReference type="EMBL" id="KAF9074013.1"/>
    </source>
</evidence>
<sequence length="331" mass="37422">MPPFFFPDPLPSNFNINTTVGAFEIGTLVATALFGATSIQAYLYFERYVKDHKLVKALRVLIASRLLELGHTICICHALYTMTVTWYAEPELLAIPPASLDISILLNSFIGPLEQAWFIRRLYVFSKNKWLTSLCVWIGYASLALQRLNIIVFELRYWWILTCIVVLGSANDLLLACSLAWYLNKVKKDNYQRISKLLNRLIMWAVETSAMTSLATVSMMVCFFTMPTNFIFIAIYVTLSKLYSNALLASLNAREAFKQQFGQEFSAENAMSVGRSRHQSRFSQPTNSAMVLGSQFSSLRPPSMTSIYSEDDIPLGDVTGKYPAPVKYVRS</sequence>
<organism evidence="3 4">
    <name type="scientific">Rhodocollybia butyracea</name>
    <dbReference type="NCBI Taxonomy" id="206335"/>
    <lineage>
        <taxon>Eukaryota</taxon>
        <taxon>Fungi</taxon>
        <taxon>Dikarya</taxon>
        <taxon>Basidiomycota</taxon>
        <taxon>Agaricomycotina</taxon>
        <taxon>Agaricomycetes</taxon>
        <taxon>Agaricomycetidae</taxon>
        <taxon>Agaricales</taxon>
        <taxon>Marasmiineae</taxon>
        <taxon>Omphalotaceae</taxon>
        <taxon>Rhodocollybia</taxon>
    </lineage>
</organism>
<dbReference type="InterPro" id="IPR045339">
    <property type="entry name" value="DUF6534"/>
</dbReference>
<keyword evidence="1" id="KW-0472">Membrane</keyword>
<feature type="transmembrane region" description="Helical" evidence="1">
    <location>
        <begin position="158"/>
        <end position="183"/>
    </location>
</feature>
<keyword evidence="1" id="KW-1133">Transmembrane helix</keyword>
<name>A0A9P5UDA1_9AGAR</name>
<dbReference type="OrthoDB" id="2868589at2759"/>
<dbReference type="PANTHER" id="PTHR40465">
    <property type="entry name" value="CHROMOSOME 1, WHOLE GENOME SHOTGUN SEQUENCE"/>
    <property type="match status" value="1"/>
</dbReference>
<gene>
    <name evidence="3" type="ORF">BDP27DRAFT_1317854</name>
</gene>
<feature type="transmembrane region" description="Helical" evidence="1">
    <location>
        <begin position="20"/>
        <end position="45"/>
    </location>
</feature>
<feature type="domain" description="DUF6534" evidence="2">
    <location>
        <begin position="170"/>
        <end position="255"/>
    </location>
</feature>